<reference evidence="1" key="2">
    <citation type="journal article" date="2015" name="Fish Shellfish Immunol.">
        <title>Early steps in the European eel (Anguilla anguilla)-Vibrio vulnificus interaction in the gills: Role of the RtxA13 toxin.</title>
        <authorList>
            <person name="Callol A."/>
            <person name="Pajuelo D."/>
            <person name="Ebbesson L."/>
            <person name="Teles M."/>
            <person name="MacKenzie S."/>
            <person name="Amaro C."/>
        </authorList>
    </citation>
    <scope>NUCLEOTIDE SEQUENCE</scope>
</reference>
<dbReference type="AlphaFoldDB" id="A0A0E9QLV4"/>
<organism evidence="1">
    <name type="scientific">Anguilla anguilla</name>
    <name type="common">European freshwater eel</name>
    <name type="synonym">Muraena anguilla</name>
    <dbReference type="NCBI Taxonomy" id="7936"/>
    <lineage>
        <taxon>Eukaryota</taxon>
        <taxon>Metazoa</taxon>
        <taxon>Chordata</taxon>
        <taxon>Craniata</taxon>
        <taxon>Vertebrata</taxon>
        <taxon>Euteleostomi</taxon>
        <taxon>Actinopterygii</taxon>
        <taxon>Neopterygii</taxon>
        <taxon>Teleostei</taxon>
        <taxon>Anguilliformes</taxon>
        <taxon>Anguillidae</taxon>
        <taxon>Anguilla</taxon>
    </lineage>
</organism>
<dbReference type="EMBL" id="GBXM01090783">
    <property type="protein sequence ID" value="JAH17794.1"/>
    <property type="molecule type" value="Transcribed_RNA"/>
</dbReference>
<evidence type="ECO:0000313" key="1">
    <source>
        <dbReference type="EMBL" id="JAH17794.1"/>
    </source>
</evidence>
<protein>
    <submittedName>
        <fullName evidence="1">Uncharacterized protein</fullName>
    </submittedName>
</protein>
<accession>A0A0E9QLV4</accession>
<name>A0A0E9QLV4_ANGAN</name>
<reference evidence="1" key="1">
    <citation type="submission" date="2014-11" db="EMBL/GenBank/DDBJ databases">
        <authorList>
            <person name="Amaro Gonzalez C."/>
        </authorList>
    </citation>
    <scope>NUCLEOTIDE SEQUENCE</scope>
</reference>
<proteinExistence type="predicted"/>
<sequence>MFYSLIYFIFRGMGISRPASKLLRAKQRGIDISKYKLRNHFLDSI</sequence>